<protein>
    <submittedName>
        <fullName evidence="1">Uncharacterized protein</fullName>
    </submittedName>
</protein>
<keyword evidence="2" id="KW-1185">Reference proteome</keyword>
<dbReference type="EMBL" id="CM020619">
    <property type="protein sequence ID" value="KAK1862823.1"/>
    <property type="molecule type" value="Genomic_DNA"/>
</dbReference>
<comment type="caution">
    <text evidence="1">The sequence shown here is derived from an EMBL/GenBank/DDBJ whole genome shotgun (WGS) entry which is preliminary data.</text>
</comment>
<evidence type="ECO:0000313" key="1">
    <source>
        <dbReference type="EMBL" id="KAK1862823.1"/>
    </source>
</evidence>
<name>A0ACC3BY87_PYRYE</name>
<accession>A0ACC3BY87</accession>
<organism evidence="1 2">
    <name type="scientific">Pyropia yezoensis</name>
    <name type="common">Susabi-nori</name>
    <name type="synonym">Porphyra yezoensis</name>
    <dbReference type="NCBI Taxonomy" id="2788"/>
    <lineage>
        <taxon>Eukaryota</taxon>
        <taxon>Rhodophyta</taxon>
        <taxon>Bangiophyceae</taxon>
        <taxon>Bangiales</taxon>
        <taxon>Bangiaceae</taxon>
        <taxon>Pyropia</taxon>
    </lineage>
</organism>
<dbReference type="Proteomes" id="UP000798662">
    <property type="component" value="Chromosome 2"/>
</dbReference>
<gene>
    <name evidence="1" type="ORF">I4F81_005390</name>
</gene>
<proteinExistence type="predicted"/>
<evidence type="ECO:0000313" key="2">
    <source>
        <dbReference type="Proteomes" id="UP000798662"/>
    </source>
</evidence>
<sequence>MARGHTTPARPPRCQTDTSTRARRSAWPAPHDGLWVVERSSPAGRRAGGDATLPRRPPTTLSSWDGGGGAGRGGGGDRGACRARATLRRCASTACGGHEGVRAAGGEGQGRGGAAVNPLLRGAGSVGAPLVTLPIPRPLPSPAPRRPPIPPATPSSPFSPRGGPRGAASRLRLFPPPPPPPPPPPLSPPPLHQRSTHPSPSPLPQQRRWALPPLPAMGNFIDRVRENLPGDGGGGGGKPDGGGGKPDGGGGGDGALPAPTHLPTAAQLAAAVAAIDAAGAALDEGDGGGGGAPRRHNKPVHYFHPVGTPVYGTALLFHGFSGEPYGMRWFGHYLHTAGWNVYMPILAGHAFKGDAWPQVHLKAEYGGDGALAAAVAANPDVAAAVATAADPAAMMGALAAAVPQLAGAGPPDAYVAALEGGPAAADGAFDARFDSTAAAYGAGAEAALTHVAGLPGSVVAVGSSVGGATALWLGGAAARGRVSHVVACAPLLRLHDPDRRRQALTVGPLGVGPEQGWTPTNRFPLACHTANDVFGNTVLSSPAVKDAYASRATRLFLMLTANEDAADVATNRAFFAAVADGAGSGVTDGPAGAGGADGGHVLGWYPAAARVPHPMVDPTATSQGMVNAQWPSLVSEAHRFFLTGRVDVPRLARREADPALPPPPTPSTGWPE</sequence>
<reference evidence="1" key="1">
    <citation type="submission" date="2019-11" db="EMBL/GenBank/DDBJ databases">
        <title>Nori genome reveals adaptations in red seaweeds to the harsh intertidal environment.</title>
        <authorList>
            <person name="Wang D."/>
            <person name="Mao Y."/>
        </authorList>
    </citation>
    <scope>NUCLEOTIDE SEQUENCE</scope>
    <source>
        <tissue evidence="1">Gametophyte</tissue>
    </source>
</reference>